<keyword evidence="2" id="KW-0472">Membrane</keyword>
<evidence type="ECO:0000313" key="3">
    <source>
        <dbReference type="EMBL" id="VVE13089.1"/>
    </source>
</evidence>
<feature type="region of interest" description="Disordered" evidence="1">
    <location>
        <begin position="175"/>
        <end position="222"/>
    </location>
</feature>
<dbReference type="EMBL" id="CABPSC010000010">
    <property type="protein sequence ID" value="VVE13089.1"/>
    <property type="molecule type" value="Genomic_DNA"/>
</dbReference>
<keyword evidence="2" id="KW-1133">Transmembrane helix</keyword>
<organism evidence="3 4">
    <name type="scientific">Pandoraea nosoerga</name>
    <dbReference type="NCBI Taxonomy" id="2508296"/>
    <lineage>
        <taxon>Bacteria</taxon>
        <taxon>Pseudomonadati</taxon>
        <taxon>Pseudomonadota</taxon>
        <taxon>Betaproteobacteria</taxon>
        <taxon>Burkholderiales</taxon>
        <taxon>Burkholderiaceae</taxon>
        <taxon>Pandoraea</taxon>
    </lineage>
</organism>
<evidence type="ECO:0000256" key="2">
    <source>
        <dbReference type="SAM" id="Phobius"/>
    </source>
</evidence>
<dbReference type="RefSeq" id="WP_174966387.1">
    <property type="nucleotide sequence ID" value="NZ_CABPSC010000010.1"/>
</dbReference>
<dbReference type="Proteomes" id="UP000367825">
    <property type="component" value="Unassembled WGS sequence"/>
</dbReference>
<feature type="compositionally biased region" description="Acidic residues" evidence="1">
    <location>
        <begin position="209"/>
        <end position="222"/>
    </location>
</feature>
<feature type="compositionally biased region" description="Basic and acidic residues" evidence="1">
    <location>
        <begin position="186"/>
        <end position="198"/>
    </location>
</feature>
<dbReference type="AlphaFoldDB" id="A0A5E4VNL4"/>
<feature type="transmembrane region" description="Helical" evidence="2">
    <location>
        <begin position="28"/>
        <end position="48"/>
    </location>
</feature>
<keyword evidence="2" id="KW-0812">Transmembrane</keyword>
<sequence>MRVKASLPPLDFLLTLEQRRQLAFRRQWRLWTAIAALGAVAAAAPIALDLHLRGEARARLAALRASNEARAGERAAFDATARALSAMVAHRRAAVTLVEQRQSVAPRLLDVMRACADGVRLTSVKSGGDHLRIEGYATTQSRVRETQKRLRALPWVRKVAEVESSVVPESVRRQWADADTSGPQPEIRRFTLRIEPKPSPRPAARGVDTVDEWSSEEVADVR</sequence>
<evidence type="ECO:0000313" key="4">
    <source>
        <dbReference type="Proteomes" id="UP000367825"/>
    </source>
</evidence>
<keyword evidence="4" id="KW-1185">Reference proteome</keyword>
<dbReference type="InterPro" id="IPR007813">
    <property type="entry name" value="PilN"/>
</dbReference>
<name>A0A5E4VNL4_9BURK</name>
<proteinExistence type="predicted"/>
<gene>
    <name evidence="3" type="ORF">PNO31109_02730</name>
</gene>
<reference evidence="3 4" key="1">
    <citation type="submission" date="2019-08" db="EMBL/GenBank/DDBJ databases">
        <authorList>
            <person name="Peeters C."/>
        </authorList>
    </citation>
    <scope>NUCLEOTIDE SEQUENCE [LARGE SCALE GENOMIC DNA]</scope>
    <source>
        <strain evidence="3 4">LMG 31109</strain>
    </source>
</reference>
<evidence type="ECO:0008006" key="5">
    <source>
        <dbReference type="Google" id="ProtNLM"/>
    </source>
</evidence>
<accession>A0A5E4VNL4</accession>
<evidence type="ECO:0000256" key="1">
    <source>
        <dbReference type="SAM" id="MobiDB-lite"/>
    </source>
</evidence>
<protein>
    <recommendedName>
        <fullName evidence="5">Fimbrial assembly family protein</fullName>
    </recommendedName>
</protein>
<dbReference type="Pfam" id="PF05137">
    <property type="entry name" value="PilN"/>
    <property type="match status" value="1"/>
</dbReference>